<keyword evidence="9 15" id="KW-0472">Membrane</keyword>
<evidence type="ECO:0000256" key="9">
    <source>
        <dbReference type="ARBA" id="ARBA00023136"/>
    </source>
</evidence>
<protein>
    <recommendedName>
        <fullName evidence="13">O-fucosyltransferase family protein</fullName>
    </recommendedName>
</protein>
<comment type="pathway">
    <text evidence="2">Glycan metabolism.</text>
</comment>
<evidence type="ECO:0000256" key="10">
    <source>
        <dbReference type="ARBA" id="ARBA00023180"/>
    </source>
</evidence>
<evidence type="ECO:0000256" key="15">
    <source>
        <dbReference type="SAM" id="Phobius"/>
    </source>
</evidence>
<gene>
    <name evidence="16" type="ORF">SVIM_LOCUS396602</name>
</gene>
<accession>A0A6N2MMW4</accession>
<dbReference type="PANTHER" id="PTHR31741">
    <property type="entry name" value="OS02G0726500 PROTEIN-RELATED"/>
    <property type="match status" value="1"/>
</dbReference>
<name>A0A6N2MMW4_SALVM</name>
<dbReference type="GO" id="GO:0005737">
    <property type="term" value="C:cytoplasm"/>
    <property type="evidence" value="ECO:0007669"/>
    <property type="project" value="TreeGrafter"/>
</dbReference>
<evidence type="ECO:0000256" key="8">
    <source>
        <dbReference type="ARBA" id="ARBA00022989"/>
    </source>
</evidence>
<evidence type="ECO:0000256" key="7">
    <source>
        <dbReference type="ARBA" id="ARBA00022968"/>
    </source>
</evidence>
<evidence type="ECO:0000256" key="6">
    <source>
        <dbReference type="ARBA" id="ARBA00022692"/>
    </source>
</evidence>
<organism evidence="16">
    <name type="scientific">Salix viminalis</name>
    <name type="common">Common osier</name>
    <name type="synonym">Basket willow</name>
    <dbReference type="NCBI Taxonomy" id="40686"/>
    <lineage>
        <taxon>Eukaryota</taxon>
        <taxon>Viridiplantae</taxon>
        <taxon>Streptophyta</taxon>
        <taxon>Embryophyta</taxon>
        <taxon>Tracheophyta</taxon>
        <taxon>Spermatophyta</taxon>
        <taxon>Magnoliopsida</taxon>
        <taxon>eudicotyledons</taxon>
        <taxon>Gunneridae</taxon>
        <taxon>Pentapetalae</taxon>
        <taxon>rosids</taxon>
        <taxon>fabids</taxon>
        <taxon>Malpighiales</taxon>
        <taxon>Salicaceae</taxon>
        <taxon>Saliceae</taxon>
        <taxon>Salix</taxon>
    </lineage>
</organism>
<reference evidence="16" key="1">
    <citation type="submission" date="2019-03" db="EMBL/GenBank/DDBJ databases">
        <authorList>
            <person name="Mank J."/>
            <person name="Almeida P."/>
        </authorList>
    </citation>
    <scope>NUCLEOTIDE SEQUENCE</scope>
    <source>
        <strain evidence="16">78183</strain>
    </source>
</reference>
<evidence type="ECO:0000256" key="1">
    <source>
        <dbReference type="ARBA" id="ARBA00004606"/>
    </source>
</evidence>
<evidence type="ECO:0000256" key="14">
    <source>
        <dbReference type="SAM" id="MobiDB-lite"/>
    </source>
</evidence>
<comment type="similarity">
    <text evidence="3">Belongs to the glycosyltransferase GT106 family.</text>
</comment>
<evidence type="ECO:0000256" key="11">
    <source>
        <dbReference type="ARBA" id="ARBA00023253"/>
    </source>
</evidence>
<dbReference type="Pfam" id="PF10250">
    <property type="entry name" value="O-FucT"/>
    <property type="match status" value="1"/>
</dbReference>
<feature type="compositionally biased region" description="Low complexity" evidence="14">
    <location>
        <begin position="11"/>
        <end position="25"/>
    </location>
</feature>
<dbReference type="AlphaFoldDB" id="A0A6N2MMW4"/>
<keyword evidence="10" id="KW-0325">Glycoprotein</keyword>
<evidence type="ECO:0000313" key="16">
    <source>
        <dbReference type="EMBL" id="VFU55685.1"/>
    </source>
</evidence>
<feature type="transmembrane region" description="Helical" evidence="15">
    <location>
        <begin position="124"/>
        <end position="143"/>
    </location>
</feature>
<keyword evidence="5" id="KW-0808">Transferase</keyword>
<keyword evidence="11" id="KW-0294">Fucose metabolism</keyword>
<feature type="region of interest" description="Disordered" evidence="14">
    <location>
        <begin position="1"/>
        <end position="34"/>
    </location>
</feature>
<keyword evidence="12" id="KW-0119">Carbohydrate metabolism</keyword>
<comment type="subcellular location">
    <subcellularLocation>
        <location evidence="1">Membrane</location>
        <topology evidence="1">Single-pass type II membrane protein</topology>
    </subcellularLocation>
</comment>
<dbReference type="GO" id="GO:0016757">
    <property type="term" value="F:glycosyltransferase activity"/>
    <property type="evidence" value="ECO:0007669"/>
    <property type="project" value="UniProtKB-KW"/>
</dbReference>
<keyword evidence="7" id="KW-0735">Signal-anchor</keyword>
<evidence type="ECO:0000256" key="13">
    <source>
        <dbReference type="ARBA" id="ARBA00030350"/>
    </source>
</evidence>
<dbReference type="GO" id="GO:0006004">
    <property type="term" value="P:fucose metabolic process"/>
    <property type="evidence" value="ECO:0007669"/>
    <property type="project" value="UniProtKB-KW"/>
</dbReference>
<keyword evidence="4" id="KW-0328">Glycosyltransferase</keyword>
<proteinExistence type="inferred from homology"/>
<evidence type="ECO:0000256" key="2">
    <source>
        <dbReference type="ARBA" id="ARBA00004881"/>
    </source>
</evidence>
<evidence type="ECO:0000256" key="3">
    <source>
        <dbReference type="ARBA" id="ARBA00007737"/>
    </source>
</evidence>
<dbReference type="EMBL" id="CAADRP010001896">
    <property type="protein sequence ID" value="VFU55685.1"/>
    <property type="molecule type" value="Genomic_DNA"/>
</dbReference>
<dbReference type="GO" id="GO:0016020">
    <property type="term" value="C:membrane"/>
    <property type="evidence" value="ECO:0007669"/>
    <property type="project" value="UniProtKB-SubCell"/>
</dbReference>
<sequence length="270" mass="30612">MTTLSSGGPTGNSSANASPRNPSGPTTTRRRVDVVPSDRTSIFSDYNHEFSDEEDSLNGSSTSGGGHLYYHYHNHSHHHPVIKYLLLRRKLFFFVPEAWLLGVEDLTATISHGLRSGKNMGRKIFGVLLLMAVLSVFLKVLFWSRMEKNSHENSKLVLFRHFKDDWVRAQRSIIDHHPSISTPLFDKLPSQIPNIWMKPNSDNFYKCIAPARSRIRPRKTNGYLLVHANGGLNQMRTGICDMVAAAKLMNATLVLPSLDRESFWTDPRHF</sequence>
<dbReference type="InterPro" id="IPR019378">
    <property type="entry name" value="GDP-Fuc_O-FucTrfase"/>
</dbReference>
<evidence type="ECO:0000256" key="4">
    <source>
        <dbReference type="ARBA" id="ARBA00022676"/>
    </source>
</evidence>
<dbReference type="PANTHER" id="PTHR31741:SF4">
    <property type="entry name" value="O-FUCOSYLTRANSFERASE 28"/>
    <property type="match status" value="1"/>
</dbReference>
<evidence type="ECO:0000256" key="5">
    <source>
        <dbReference type="ARBA" id="ARBA00022679"/>
    </source>
</evidence>
<keyword evidence="8 15" id="KW-1133">Transmembrane helix</keyword>
<evidence type="ECO:0000256" key="12">
    <source>
        <dbReference type="ARBA" id="ARBA00023277"/>
    </source>
</evidence>
<keyword evidence="6 15" id="KW-0812">Transmembrane</keyword>